<reference evidence="5" key="1">
    <citation type="submission" date="2019-08" db="EMBL/GenBank/DDBJ databases">
        <title>The genome of the North American firefly Photinus pyralis.</title>
        <authorList>
            <consortium name="Photinus pyralis genome working group"/>
            <person name="Fallon T.R."/>
            <person name="Sander Lower S.E."/>
            <person name="Weng J.-K."/>
        </authorList>
    </citation>
    <scope>NUCLEOTIDE SEQUENCE</scope>
    <source>
        <strain evidence="5">TRF0915ILg1</strain>
        <tissue evidence="5">Whole body</tissue>
    </source>
</reference>
<dbReference type="InterPro" id="IPR008733">
    <property type="entry name" value="PEX11"/>
</dbReference>
<name>A0A8K0D168_IGNLU</name>
<keyword evidence="2" id="KW-0472">Membrane</keyword>
<comment type="subcellular location">
    <subcellularLocation>
        <location evidence="4">Peroxisome membrane</location>
    </subcellularLocation>
</comment>
<protein>
    <recommendedName>
        <fullName evidence="7">Peroxisomal membrane protein 11B</fullName>
    </recommendedName>
</protein>
<sequence length="232" mass="26355">METIIKLNNQTAGRDKIARLVQYLSKLLWYRLQQQQKNGVQTFKSLEYQLSTFRKLLRLGRCIDTLYAALAVIKHPVSTVRLTITLSKISNALFLLTDHILWFGRADIWNVNTDKWSRISNKYWLYSITMNLVRDFYEILQILKAERSKIIPKGGCRNFNDIFKTGGRAFMCVQATPSVIVDTVKNCCDFFIPLTALGHIELSPDTIGFLGVISSIAGLIALIQPIAKLTPA</sequence>
<gene>
    <name evidence="5" type="ORF">ILUMI_13244</name>
</gene>
<dbReference type="GO" id="GO:0005778">
    <property type="term" value="C:peroxisomal membrane"/>
    <property type="evidence" value="ECO:0007669"/>
    <property type="project" value="UniProtKB-SubCell"/>
</dbReference>
<dbReference type="Proteomes" id="UP000801492">
    <property type="component" value="Unassembled WGS sequence"/>
</dbReference>
<evidence type="ECO:0000313" key="6">
    <source>
        <dbReference type="Proteomes" id="UP000801492"/>
    </source>
</evidence>
<proteinExistence type="predicted"/>
<dbReference type="PANTHER" id="PTHR12652">
    <property type="entry name" value="PEROXISOMAL BIOGENESIS FACTOR 11"/>
    <property type="match status" value="1"/>
</dbReference>
<evidence type="ECO:0000256" key="2">
    <source>
        <dbReference type="ARBA" id="ARBA00023136"/>
    </source>
</evidence>
<dbReference type="GO" id="GO:0016559">
    <property type="term" value="P:peroxisome fission"/>
    <property type="evidence" value="ECO:0007669"/>
    <property type="project" value="InterPro"/>
</dbReference>
<dbReference type="AlphaFoldDB" id="A0A8K0D168"/>
<keyword evidence="3" id="KW-0576">Peroxisome</keyword>
<dbReference type="Pfam" id="PF05648">
    <property type="entry name" value="PEX11"/>
    <property type="match status" value="1"/>
</dbReference>
<evidence type="ECO:0000256" key="3">
    <source>
        <dbReference type="ARBA" id="ARBA00023140"/>
    </source>
</evidence>
<evidence type="ECO:0008006" key="7">
    <source>
        <dbReference type="Google" id="ProtNLM"/>
    </source>
</evidence>
<evidence type="ECO:0000256" key="4">
    <source>
        <dbReference type="ARBA" id="ARBA00046271"/>
    </source>
</evidence>
<evidence type="ECO:0000313" key="5">
    <source>
        <dbReference type="EMBL" id="KAF2892930.1"/>
    </source>
</evidence>
<dbReference type="PANTHER" id="PTHR12652:SF50">
    <property type="entry name" value="PEROXIN 11"/>
    <property type="match status" value="1"/>
</dbReference>
<keyword evidence="1" id="KW-0962">Peroxisome biogenesis</keyword>
<dbReference type="EMBL" id="VTPC01008356">
    <property type="protein sequence ID" value="KAF2892930.1"/>
    <property type="molecule type" value="Genomic_DNA"/>
</dbReference>
<accession>A0A8K0D168</accession>
<dbReference type="OrthoDB" id="411017at2759"/>
<organism evidence="5 6">
    <name type="scientific">Ignelater luminosus</name>
    <name type="common">Cucubano</name>
    <name type="synonym">Pyrophorus luminosus</name>
    <dbReference type="NCBI Taxonomy" id="2038154"/>
    <lineage>
        <taxon>Eukaryota</taxon>
        <taxon>Metazoa</taxon>
        <taxon>Ecdysozoa</taxon>
        <taxon>Arthropoda</taxon>
        <taxon>Hexapoda</taxon>
        <taxon>Insecta</taxon>
        <taxon>Pterygota</taxon>
        <taxon>Neoptera</taxon>
        <taxon>Endopterygota</taxon>
        <taxon>Coleoptera</taxon>
        <taxon>Polyphaga</taxon>
        <taxon>Elateriformia</taxon>
        <taxon>Elateroidea</taxon>
        <taxon>Elateridae</taxon>
        <taxon>Agrypninae</taxon>
        <taxon>Pyrophorini</taxon>
        <taxon>Ignelater</taxon>
    </lineage>
</organism>
<evidence type="ECO:0000256" key="1">
    <source>
        <dbReference type="ARBA" id="ARBA00022593"/>
    </source>
</evidence>
<keyword evidence="6" id="KW-1185">Reference proteome</keyword>
<comment type="caution">
    <text evidence="5">The sequence shown here is derived from an EMBL/GenBank/DDBJ whole genome shotgun (WGS) entry which is preliminary data.</text>
</comment>